<dbReference type="InterPro" id="IPR050905">
    <property type="entry name" value="Plant_NBS-LRR"/>
</dbReference>
<accession>A0A9Q0JI57</accession>
<keyword evidence="4" id="KW-1185">Reference proteome</keyword>
<gene>
    <name evidence="3" type="ORF">Tsubulata_006794</name>
</gene>
<keyword evidence="1" id="KW-0611">Plant defense</keyword>
<dbReference type="InterPro" id="IPR032675">
    <property type="entry name" value="LRR_dom_sf"/>
</dbReference>
<dbReference type="Gene3D" id="3.80.10.10">
    <property type="entry name" value="Ribonuclease Inhibitor"/>
    <property type="match status" value="1"/>
</dbReference>
<evidence type="ECO:0000313" key="4">
    <source>
        <dbReference type="Proteomes" id="UP001141552"/>
    </source>
</evidence>
<evidence type="ECO:0000256" key="1">
    <source>
        <dbReference type="ARBA" id="ARBA00022821"/>
    </source>
</evidence>
<dbReference type="PANTHER" id="PTHR33463">
    <property type="entry name" value="NB-ARC DOMAIN-CONTAINING PROTEIN-RELATED"/>
    <property type="match status" value="1"/>
</dbReference>
<sequence length="143" mass="16446">MVHICGCHSMEELFPPGLLSNLQNIEVIDISWCQKMKILSGDGGHGTSSDSPVQFYFPKLRILALTCLPRLKSICTGKMICNSLEEITVWRCPKLKRMRIFLPMLDNGHPFAPPSLEEIKIRTKEWWESVEWDQPHAKDVLRL</sequence>
<protein>
    <recommendedName>
        <fullName evidence="2">Disease resistance protein At4g27190-like leucine-rich repeats domain-containing protein</fullName>
    </recommendedName>
</protein>
<dbReference type="InterPro" id="IPR057135">
    <property type="entry name" value="At4g27190-like_LRR"/>
</dbReference>
<dbReference type="OrthoDB" id="1750503at2759"/>
<proteinExistence type="predicted"/>
<organism evidence="3 4">
    <name type="scientific">Turnera subulata</name>
    <dbReference type="NCBI Taxonomy" id="218843"/>
    <lineage>
        <taxon>Eukaryota</taxon>
        <taxon>Viridiplantae</taxon>
        <taxon>Streptophyta</taxon>
        <taxon>Embryophyta</taxon>
        <taxon>Tracheophyta</taxon>
        <taxon>Spermatophyta</taxon>
        <taxon>Magnoliopsida</taxon>
        <taxon>eudicotyledons</taxon>
        <taxon>Gunneridae</taxon>
        <taxon>Pentapetalae</taxon>
        <taxon>rosids</taxon>
        <taxon>fabids</taxon>
        <taxon>Malpighiales</taxon>
        <taxon>Passifloraceae</taxon>
        <taxon>Turnera</taxon>
    </lineage>
</organism>
<dbReference type="AlphaFoldDB" id="A0A9Q0JI57"/>
<dbReference type="SUPFAM" id="SSF52047">
    <property type="entry name" value="RNI-like"/>
    <property type="match status" value="1"/>
</dbReference>
<feature type="domain" description="Disease resistance protein At4g27190-like leucine-rich repeats" evidence="2">
    <location>
        <begin position="3"/>
        <end position="98"/>
    </location>
</feature>
<comment type="caution">
    <text evidence="3">The sequence shown here is derived from an EMBL/GenBank/DDBJ whole genome shotgun (WGS) entry which is preliminary data.</text>
</comment>
<evidence type="ECO:0000259" key="2">
    <source>
        <dbReference type="Pfam" id="PF23247"/>
    </source>
</evidence>
<reference evidence="3" key="1">
    <citation type="submission" date="2022-02" db="EMBL/GenBank/DDBJ databases">
        <authorList>
            <person name="Henning P.M."/>
            <person name="McCubbin A.G."/>
            <person name="Shore J.S."/>
        </authorList>
    </citation>
    <scope>NUCLEOTIDE SEQUENCE</scope>
    <source>
        <strain evidence="3">F60SS</strain>
        <tissue evidence="3">Leaves</tissue>
    </source>
</reference>
<reference evidence="3" key="2">
    <citation type="journal article" date="2023" name="Plants (Basel)">
        <title>Annotation of the Turnera subulata (Passifloraceae) Draft Genome Reveals the S-Locus Evolved after the Divergence of Turneroideae from Passifloroideae in a Stepwise Manner.</title>
        <authorList>
            <person name="Henning P.M."/>
            <person name="Roalson E.H."/>
            <person name="Mir W."/>
            <person name="McCubbin A.G."/>
            <person name="Shore J.S."/>
        </authorList>
    </citation>
    <scope>NUCLEOTIDE SEQUENCE</scope>
    <source>
        <strain evidence="3">F60SS</strain>
    </source>
</reference>
<dbReference type="PANTHER" id="PTHR33463:SF187">
    <property type="entry name" value="AND NB-ARC DOMAIN DISEASE RESISTANCE PROTEIN, PUTATIVE-RELATED"/>
    <property type="match status" value="1"/>
</dbReference>
<evidence type="ECO:0000313" key="3">
    <source>
        <dbReference type="EMBL" id="KAJ4843466.1"/>
    </source>
</evidence>
<dbReference type="Proteomes" id="UP001141552">
    <property type="component" value="Unassembled WGS sequence"/>
</dbReference>
<name>A0A9Q0JI57_9ROSI</name>
<dbReference type="Pfam" id="PF23247">
    <property type="entry name" value="LRR_RPS2"/>
    <property type="match status" value="1"/>
</dbReference>
<dbReference type="EMBL" id="JAKUCV010002229">
    <property type="protein sequence ID" value="KAJ4843466.1"/>
    <property type="molecule type" value="Genomic_DNA"/>
</dbReference>